<evidence type="ECO:0000313" key="2">
    <source>
        <dbReference type="Proteomes" id="UP000184301"/>
    </source>
</evidence>
<dbReference type="Proteomes" id="UP000184301">
    <property type="component" value="Unassembled WGS sequence"/>
</dbReference>
<dbReference type="AlphaFoldDB" id="A0A1M6XB72"/>
<accession>A0A1M6XB72</accession>
<keyword evidence="2" id="KW-1185">Reference proteome</keyword>
<name>A0A1M6XB72_9FIRM</name>
<dbReference type="EMBL" id="FQZY01000148">
    <property type="protein sequence ID" value="SHL03173.1"/>
    <property type="molecule type" value="Genomic_DNA"/>
</dbReference>
<sequence>MTKTHMERTLNVSNEQIEYDEHAKNLISDKLVLAWIMKSVVEEVKGMSINAIIACIGDNIEVSKILVQRTANN</sequence>
<organism evidence="1 2">
    <name type="scientific">Hespellia stercorisuis DSM 15480</name>
    <dbReference type="NCBI Taxonomy" id="1121950"/>
    <lineage>
        <taxon>Bacteria</taxon>
        <taxon>Bacillati</taxon>
        <taxon>Bacillota</taxon>
        <taxon>Clostridia</taxon>
        <taxon>Lachnospirales</taxon>
        <taxon>Lachnospiraceae</taxon>
        <taxon>Hespellia</taxon>
    </lineage>
</organism>
<proteinExistence type="predicted"/>
<dbReference type="RefSeq" id="WP_073113376.1">
    <property type="nucleotide sequence ID" value="NZ_FQZY01000148.1"/>
</dbReference>
<protein>
    <submittedName>
        <fullName evidence="1">Uncharacterized protein</fullName>
    </submittedName>
</protein>
<evidence type="ECO:0000313" key="1">
    <source>
        <dbReference type="EMBL" id="SHL03173.1"/>
    </source>
</evidence>
<reference evidence="1 2" key="1">
    <citation type="submission" date="2016-11" db="EMBL/GenBank/DDBJ databases">
        <authorList>
            <person name="Jaros S."/>
            <person name="Januszkiewicz K."/>
            <person name="Wedrychowicz H."/>
        </authorList>
    </citation>
    <scope>NUCLEOTIDE SEQUENCE [LARGE SCALE GENOMIC DNA]</scope>
    <source>
        <strain evidence="1 2">DSM 15480</strain>
    </source>
</reference>
<gene>
    <name evidence="1" type="ORF">SAMN02745243_04184</name>
</gene>